<keyword evidence="1" id="KW-0106">Calcium</keyword>
<dbReference type="InterPro" id="IPR002048">
    <property type="entry name" value="EF_hand_dom"/>
</dbReference>
<dbReference type="InterPro" id="IPR018247">
    <property type="entry name" value="EF_Hand_1_Ca_BS"/>
</dbReference>
<gene>
    <name evidence="3" type="ORF">TPC1_14113</name>
</gene>
<feature type="domain" description="EF-hand" evidence="2">
    <location>
        <begin position="37"/>
        <end position="72"/>
    </location>
</feature>
<evidence type="ECO:0000259" key="2">
    <source>
        <dbReference type="PROSITE" id="PS50222"/>
    </source>
</evidence>
<protein>
    <submittedName>
        <fullName evidence="3">Calmodulin</fullName>
    </submittedName>
</protein>
<dbReference type="InterPro" id="IPR011992">
    <property type="entry name" value="EF-hand-dom_pair"/>
</dbReference>
<dbReference type="Gene3D" id="1.10.238.10">
    <property type="entry name" value="EF-hand"/>
    <property type="match status" value="1"/>
</dbReference>
<dbReference type="GO" id="GO:0005509">
    <property type="term" value="F:calcium ion binding"/>
    <property type="evidence" value="ECO:0007669"/>
    <property type="project" value="InterPro"/>
</dbReference>
<accession>A0A146KDJ1</accession>
<evidence type="ECO:0000313" key="3">
    <source>
        <dbReference type="EMBL" id="JAP93566.1"/>
    </source>
</evidence>
<proteinExistence type="predicted"/>
<dbReference type="PROSITE" id="PS00018">
    <property type="entry name" value="EF_HAND_1"/>
    <property type="match status" value="1"/>
</dbReference>
<organism evidence="3">
    <name type="scientific">Trepomonas sp. PC1</name>
    <dbReference type="NCBI Taxonomy" id="1076344"/>
    <lineage>
        <taxon>Eukaryota</taxon>
        <taxon>Metamonada</taxon>
        <taxon>Diplomonadida</taxon>
        <taxon>Hexamitidae</taxon>
        <taxon>Hexamitinae</taxon>
        <taxon>Trepomonas</taxon>
    </lineage>
</organism>
<reference evidence="3" key="1">
    <citation type="submission" date="2015-07" db="EMBL/GenBank/DDBJ databases">
        <title>Adaptation to a free-living lifestyle via gene acquisitions in the diplomonad Trepomonas sp. PC1.</title>
        <authorList>
            <person name="Xu F."/>
            <person name="Jerlstrom-Hultqvist J."/>
            <person name="Kolisko M."/>
            <person name="Simpson A.G.B."/>
            <person name="Roger A.J."/>
            <person name="Svard S.G."/>
            <person name="Andersson J.O."/>
        </authorList>
    </citation>
    <scope>NUCLEOTIDE SEQUENCE</scope>
    <source>
        <strain evidence="3">PC1</strain>
    </source>
</reference>
<name>A0A146KDJ1_9EUKA</name>
<dbReference type="AlphaFoldDB" id="A0A146KDJ1"/>
<sequence length="129" mass="15114">MTTDEINAITENFDKLEKNELTASELVDFLKQNHIQMPIKTIKAIIVLSDDNNDQKISKQEFRKVIQYIAKSHSLAETLFHVADTDNSMTVSRKEMEIFNLRMGWNIVLNKEQYTLEEFQQMVSQFLVE</sequence>
<dbReference type="SUPFAM" id="SSF47473">
    <property type="entry name" value="EF-hand"/>
    <property type="match status" value="1"/>
</dbReference>
<dbReference type="PROSITE" id="PS50222">
    <property type="entry name" value="EF_HAND_2"/>
    <property type="match status" value="1"/>
</dbReference>
<dbReference type="EMBL" id="GDID01003040">
    <property type="protein sequence ID" value="JAP93566.1"/>
    <property type="molecule type" value="Transcribed_RNA"/>
</dbReference>
<evidence type="ECO:0000256" key="1">
    <source>
        <dbReference type="ARBA" id="ARBA00022837"/>
    </source>
</evidence>